<proteinExistence type="inferred from homology"/>
<evidence type="ECO:0000259" key="9">
    <source>
        <dbReference type="Pfam" id="PF17652"/>
    </source>
</evidence>
<feature type="domain" description="Glycosyl hydrolase family 81 C-terminal" evidence="9">
    <location>
        <begin position="303"/>
        <end position="627"/>
    </location>
</feature>
<evidence type="ECO:0000256" key="6">
    <source>
        <dbReference type="ARBA" id="ARBA00023295"/>
    </source>
</evidence>
<dbReference type="CAZy" id="GH81">
    <property type="family name" value="Glycoside Hydrolase Family 81"/>
</dbReference>
<dbReference type="InterPro" id="IPR040720">
    <property type="entry name" value="GH81_C"/>
</dbReference>
<evidence type="ECO:0000313" key="10">
    <source>
        <dbReference type="EMBL" id="ACV08064.1"/>
    </source>
</evidence>
<evidence type="ECO:0000256" key="7">
    <source>
        <dbReference type="ARBA" id="ARBA00023316"/>
    </source>
</evidence>
<organism evidence="10 11">
    <name type="scientific">Jonesia denitrificans (strain ATCC 14870 / DSM 20603 / BCRC 15368 / CIP 55.134 / JCM 11481 / NBRC 15587 / NCTC 10816 / Prevot 55134)</name>
    <name type="common">Listeria denitrificans</name>
    <dbReference type="NCBI Taxonomy" id="471856"/>
    <lineage>
        <taxon>Bacteria</taxon>
        <taxon>Bacillati</taxon>
        <taxon>Actinomycetota</taxon>
        <taxon>Actinomycetes</taxon>
        <taxon>Micrococcales</taxon>
        <taxon>Jonesiaceae</taxon>
        <taxon>Jonesia</taxon>
    </lineage>
</organism>
<dbReference type="HOGENOM" id="CLU_005482_1_1_11"/>
<protein>
    <recommendedName>
        <fullName evidence="3">glucan endo-1,3-beta-D-glucosidase</fullName>
        <ecNumber evidence="3">3.2.1.39</ecNumber>
    </recommendedName>
</protein>
<dbReference type="PANTHER" id="PTHR31983">
    <property type="entry name" value="ENDO-1,3(4)-BETA-GLUCANASE 1"/>
    <property type="match status" value="1"/>
</dbReference>
<gene>
    <name evidence="10" type="ordered locus">Jden_0396</name>
</gene>
<dbReference type="GO" id="GO:0000272">
    <property type="term" value="P:polysaccharide catabolic process"/>
    <property type="evidence" value="ECO:0007669"/>
    <property type="project" value="UniProtKB-KW"/>
</dbReference>
<dbReference type="STRING" id="471856.Jden_0396"/>
<dbReference type="AlphaFoldDB" id="C7QZQ8"/>
<accession>C7QZQ8</accession>
<evidence type="ECO:0000256" key="5">
    <source>
        <dbReference type="ARBA" id="ARBA00023277"/>
    </source>
</evidence>
<dbReference type="PANTHER" id="PTHR31983:SF0">
    <property type="entry name" value="GLUCAN ENDO-1,3-BETA-D-GLUCOSIDASE 2"/>
    <property type="match status" value="1"/>
</dbReference>
<reference evidence="10 11" key="1">
    <citation type="journal article" date="2009" name="Stand. Genomic Sci.">
        <title>Complete genome sequence of Jonesia denitrificans type strain (Prevot 55134).</title>
        <authorList>
            <person name="Pukall R."/>
            <person name="Gehrich-Schroter G."/>
            <person name="Lapidus A."/>
            <person name="Nolan M."/>
            <person name="Glavina Del Rio T."/>
            <person name="Lucas S."/>
            <person name="Chen F."/>
            <person name="Tice H."/>
            <person name="Pitluck S."/>
            <person name="Cheng J.F."/>
            <person name="Copeland A."/>
            <person name="Saunders E."/>
            <person name="Brettin T."/>
            <person name="Detter J.C."/>
            <person name="Bruce D."/>
            <person name="Goodwin L."/>
            <person name="Pati A."/>
            <person name="Ivanova N."/>
            <person name="Mavromatis K."/>
            <person name="Ovchinnikova G."/>
            <person name="Chen A."/>
            <person name="Palaniappan K."/>
            <person name="Land M."/>
            <person name="Hauser L."/>
            <person name="Chang Y.J."/>
            <person name="Jeffries C.D."/>
            <person name="Chain P."/>
            <person name="Goker M."/>
            <person name="Bristow J."/>
            <person name="Eisen J.A."/>
            <person name="Markowitz V."/>
            <person name="Hugenholtz P."/>
            <person name="Kyrpides N.C."/>
            <person name="Klenk H.P."/>
            <person name="Han C."/>
        </authorList>
    </citation>
    <scope>NUCLEOTIDE SEQUENCE [LARGE SCALE GENOMIC DNA]</scope>
    <source>
        <strain evidence="11">ATCC 14870 / DSM 20603 / BCRC 15368 / CIP 55.134 / JCM 11481 / NBRC 15587 / NCTC 10816 / Prevot 55134</strain>
    </source>
</reference>
<dbReference type="eggNOG" id="COG5498">
    <property type="taxonomic scope" value="Bacteria"/>
</dbReference>
<evidence type="ECO:0000313" key="11">
    <source>
        <dbReference type="Proteomes" id="UP000000628"/>
    </source>
</evidence>
<dbReference type="KEGG" id="jde:Jden_0396"/>
<evidence type="ECO:0000256" key="1">
    <source>
        <dbReference type="ARBA" id="ARBA00000382"/>
    </source>
</evidence>
<keyword evidence="7" id="KW-0961">Cell wall biogenesis/degradation</keyword>
<evidence type="ECO:0000256" key="4">
    <source>
        <dbReference type="ARBA" id="ARBA00022801"/>
    </source>
</evidence>
<dbReference type="Proteomes" id="UP000000628">
    <property type="component" value="Chromosome"/>
</dbReference>
<comment type="catalytic activity">
    <reaction evidence="1">
        <text>Hydrolysis of (1-&gt;3)-beta-D-glucosidic linkages in (1-&gt;3)-beta-D-glucans.</text>
        <dbReference type="EC" id="3.2.1.39"/>
    </reaction>
</comment>
<dbReference type="GO" id="GO:0042973">
    <property type="term" value="F:glucan endo-1,3-beta-D-glucosidase activity"/>
    <property type="evidence" value="ECO:0007669"/>
    <property type="project" value="UniProtKB-EC"/>
</dbReference>
<evidence type="ECO:0000256" key="2">
    <source>
        <dbReference type="ARBA" id="ARBA00010730"/>
    </source>
</evidence>
<dbReference type="GO" id="GO:0052861">
    <property type="term" value="F:endo-1,3(4)-beta-glucanase activity"/>
    <property type="evidence" value="ECO:0007669"/>
    <property type="project" value="InterPro"/>
</dbReference>
<keyword evidence="6" id="KW-0326">Glycosidase</keyword>
<dbReference type="PROSITE" id="PS52008">
    <property type="entry name" value="GH81"/>
    <property type="match status" value="1"/>
</dbReference>
<evidence type="ECO:0000256" key="3">
    <source>
        <dbReference type="ARBA" id="ARBA00012780"/>
    </source>
</evidence>
<evidence type="ECO:0000256" key="8">
    <source>
        <dbReference type="ARBA" id="ARBA00023326"/>
    </source>
</evidence>
<dbReference type="EC" id="3.2.1.39" evidence="3"/>
<name>C7QZQ8_JONDD</name>
<keyword evidence="8" id="KW-0624">Polysaccharide degradation</keyword>
<dbReference type="Pfam" id="PF17652">
    <property type="entry name" value="Glyco_hydro81C"/>
    <property type="match status" value="1"/>
</dbReference>
<comment type="similarity">
    <text evidence="2">Belongs to the glycosyl hydrolase 81 family.</text>
</comment>
<dbReference type="InterPro" id="IPR005200">
    <property type="entry name" value="Endo-beta-glucanase"/>
</dbReference>
<keyword evidence="11" id="KW-1185">Reference proteome</keyword>
<dbReference type="GO" id="GO:0071555">
    <property type="term" value="P:cell wall organization"/>
    <property type="evidence" value="ECO:0007669"/>
    <property type="project" value="UniProtKB-KW"/>
</dbReference>
<dbReference type="EMBL" id="CP001706">
    <property type="protein sequence ID" value="ACV08064.1"/>
    <property type="molecule type" value="Genomic_DNA"/>
</dbReference>
<sequence length="638" mass="69877">MHRELAVNELPIRNLAPLPPTRLTRGQIPPTNRWYSGLVFGSPHPVFPMPLSYMQTGQGFVFGVPRVTTSRHTISGPAVTDIDVNVGATSYRVSSSDLASITIDMLNASGRVLGKVVLAEGVPYVSYTAEIAHDVVMSESFSWRFENCATATVEGRAYGLVTTGAFAARTVRLAAGQFVSFIGFPHEPAPGRTVEETITRLATHAAYPVQRTEVTASVHDTHVATAVRYIARENGPVAVVRMPHHGPTTDDVLGHYSTVSGTTTLTSAKNFTWVTPRPREASAHPLTSVPAADVDELITLITADINEPPRAPTDTYYAGKALYAQANLVTLAERFQVVGAAEYRTQVEANLVRWLHPDGAQRYDHRFFAYDDQWKGVIGVDASFGADEFNDHHVHYGYFIHAAATLAHHHRDLVPVMAPVINALIADIAHHKTSAVVPLLRAVDVYKGHSWASGTAPFDEGNNQQSVCEALNAWNALAARATVTDDQELFDLATWLLALETQSAATYWLNIDRDDPVRRGYKHPIVPLVWGAKHDYATWFNGEPSGLLGTMLLPMPTPVAHVAADADRIAENLDDVLGYYQDFDTEHGDYLLMYQALAGQEQAGHALETVRALPEDRIDDGNSRSWLFAWVAAHTNVN</sequence>
<keyword evidence="5" id="KW-0119">Carbohydrate metabolism</keyword>
<keyword evidence="4 10" id="KW-0378">Hydrolase</keyword>
<dbReference type="Gene3D" id="2.70.98.30">
    <property type="entry name" value="Golgi alpha-mannosidase II, domain 4"/>
    <property type="match status" value="1"/>
</dbReference>